<evidence type="ECO:0000313" key="3">
    <source>
        <dbReference type="EMBL" id="KAF6013325.1"/>
    </source>
</evidence>
<dbReference type="Proteomes" id="UP000568158">
    <property type="component" value="Unassembled WGS sequence"/>
</dbReference>
<dbReference type="GO" id="GO:0005783">
    <property type="term" value="C:endoplasmic reticulum"/>
    <property type="evidence" value="ECO:0007669"/>
    <property type="project" value="TreeGrafter"/>
</dbReference>
<dbReference type="KEGG" id="bbrx:BRETT_004968"/>
<dbReference type="AlphaFoldDB" id="A0A8H6BCQ9"/>
<proteinExistence type="inferred from homology"/>
<dbReference type="GO" id="GO:0020037">
    <property type="term" value="F:heme binding"/>
    <property type="evidence" value="ECO:0007669"/>
    <property type="project" value="UniProtKB-ARBA"/>
</dbReference>
<dbReference type="InterPro" id="IPR036400">
    <property type="entry name" value="Cyt_B5-like_heme/steroid_sf"/>
</dbReference>
<dbReference type="RefSeq" id="XP_041136807.1">
    <property type="nucleotide sequence ID" value="XM_041283455.1"/>
</dbReference>
<name>A0A8H6BCQ9_DEKBR</name>
<dbReference type="PANTHER" id="PTHR10281:SF115">
    <property type="entry name" value="BINDING PROTEIN, PUTATIVE (AFU_ORTHOLOGUE AFUA_4G06240)-RELATED"/>
    <property type="match status" value="1"/>
</dbReference>
<organism evidence="3 5">
    <name type="scientific">Dekkera bruxellensis</name>
    <name type="common">Brettanomyces custersii</name>
    <dbReference type="NCBI Taxonomy" id="5007"/>
    <lineage>
        <taxon>Eukaryota</taxon>
        <taxon>Fungi</taxon>
        <taxon>Dikarya</taxon>
        <taxon>Ascomycota</taxon>
        <taxon>Saccharomycotina</taxon>
        <taxon>Pichiomycetes</taxon>
        <taxon>Pichiales</taxon>
        <taxon>Pichiaceae</taxon>
        <taxon>Brettanomyces</taxon>
    </lineage>
</organism>
<protein>
    <recommendedName>
        <fullName evidence="2">Cytochrome b5 heme-binding domain-containing protein</fullName>
    </recommendedName>
</protein>
<evidence type="ECO:0000313" key="5">
    <source>
        <dbReference type="Proteomes" id="UP000568158"/>
    </source>
</evidence>
<dbReference type="FunFam" id="3.10.120.10:FF:000003">
    <property type="entry name" value="membrane-associated progesterone receptor component 1"/>
    <property type="match status" value="1"/>
</dbReference>
<dbReference type="GO" id="GO:0016020">
    <property type="term" value="C:membrane"/>
    <property type="evidence" value="ECO:0007669"/>
    <property type="project" value="TreeGrafter"/>
</dbReference>
<dbReference type="EMBL" id="JABCYN010000022">
    <property type="protein sequence ID" value="KAF6013325.1"/>
    <property type="molecule type" value="Genomic_DNA"/>
</dbReference>
<reference evidence="4" key="3">
    <citation type="journal article" name="BMC Genomics">
        <title>New genome assemblies reveal patterns of domestication and adaptation across Brettanomyces (Dekkera) species.</title>
        <authorList>
            <person name="Roach M.J."/>
            <person name="Borneman A.R."/>
        </authorList>
    </citation>
    <scope>NUCLEOTIDE SEQUENCE</scope>
    <source>
        <strain evidence="4">UCD 2041</strain>
    </source>
</reference>
<evidence type="ECO:0000256" key="1">
    <source>
        <dbReference type="ARBA" id="ARBA00038357"/>
    </source>
</evidence>
<sequence length="127" mass="14679">MRKYTSFEPKEPVVLEPPKNQPFTLKQLSEYDGNQKKQVYVSINGTIFDVTPKRELYGDGGRYHMFAAKDASRPLGKMSFDEADTDSSISWDCSDLTEKQISTKDDWYTYFSKRYNIVGKVTDIPKK</sequence>
<dbReference type="InterPro" id="IPR050577">
    <property type="entry name" value="MAPR/NEUFC/NENF-like"/>
</dbReference>
<evidence type="ECO:0000313" key="4">
    <source>
        <dbReference type="EMBL" id="QOU20314.1"/>
    </source>
</evidence>
<dbReference type="EMBL" id="CP063135">
    <property type="protein sequence ID" value="QOU20314.1"/>
    <property type="molecule type" value="Genomic_DNA"/>
</dbReference>
<comment type="similarity">
    <text evidence="1">Belongs to the cytochrome b5 family. MAPR subfamily.</text>
</comment>
<dbReference type="Pfam" id="PF00173">
    <property type="entry name" value="Cyt-b5"/>
    <property type="match status" value="1"/>
</dbReference>
<gene>
    <name evidence="4" type="ORF">BRETT_004968</name>
    <name evidence="3" type="ORF">HII12_002041</name>
</gene>
<accession>A0A8H6BCQ9</accession>
<reference evidence="3 5" key="1">
    <citation type="journal article" date="2020" name="Appl. Microbiol. Biotechnol.">
        <title>Targeted gene deletion in Brettanomyces bruxellensis with an expression-free CRISPR-Cas9 system.</title>
        <authorList>
            <person name="Varela C."/>
            <person name="Bartel C."/>
            <person name="Onetto C."/>
            <person name="Borneman A."/>
        </authorList>
    </citation>
    <scope>NUCLEOTIDE SEQUENCE [LARGE SCALE GENOMIC DNA]</scope>
    <source>
        <strain evidence="3 5">AWRI1613</strain>
    </source>
</reference>
<dbReference type="SMART" id="SM01117">
    <property type="entry name" value="Cyt-b5"/>
    <property type="match status" value="1"/>
</dbReference>
<dbReference type="GeneID" id="64576891"/>
<dbReference type="OrthoDB" id="899at2759"/>
<reference evidence="4" key="2">
    <citation type="submission" date="2020-10" db="EMBL/GenBank/DDBJ databases">
        <authorList>
            <person name="Palmer J.M."/>
        </authorList>
    </citation>
    <scope>NUCLEOTIDE SEQUENCE</scope>
    <source>
        <strain evidence="4">UCD 2041</strain>
    </source>
</reference>
<evidence type="ECO:0000259" key="2">
    <source>
        <dbReference type="SMART" id="SM01117"/>
    </source>
</evidence>
<dbReference type="PANTHER" id="PTHR10281">
    <property type="entry name" value="MEMBRANE-ASSOCIATED PROGESTERONE RECEPTOR COMPONENT-RELATED"/>
    <property type="match status" value="1"/>
</dbReference>
<dbReference type="InterPro" id="IPR001199">
    <property type="entry name" value="Cyt_B5-like_heme/steroid-bd"/>
</dbReference>
<dbReference type="Proteomes" id="UP000663131">
    <property type="component" value="Chromosome 7"/>
</dbReference>
<feature type="domain" description="Cytochrome b5 heme-binding" evidence="2">
    <location>
        <begin position="23"/>
        <end position="122"/>
    </location>
</feature>
<dbReference type="Gene3D" id="3.10.120.10">
    <property type="entry name" value="Cytochrome b5-like heme/steroid binding domain"/>
    <property type="match status" value="1"/>
</dbReference>
<dbReference type="SUPFAM" id="SSF55856">
    <property type="entry name" value="Cytochrome b5-like heme/steroid binding domain"/>
    <property type="match status" value="1"/>
</dbReference>